<dbReference type="EMBL" id="UZAJ01004068">
    <property type="protein sequence ID" value="VDO41660.1"/>
    <property type="molecule type" value="Genomic_DNA"/>
</dbReference>
<protein>
    <submittedName>
        <fullName evidence="4">DHHA1 domain-containing protein</fullName>
    </submittedName>
</protein>
<organism evidence="4">
    <name type="scientific">Onchocerca flexuosa</name>
    <dbReference type="NCBI Taxonomy" id="387005"/>
    <lineage>
        <taxon>Eukaryota</taxon>
        <taxon>Metazoa</taxon>
        <taxon>Ecdysozoa</taxon>
        <taxon>Nematoda</taxon>
        <taxon>Chromadorea</taxon>
        <taxon>Rhabditida</taxon>
        <taxon>Spirurina</taxon>
        <taxon>Spiruromorpha</taxon>
        <taxon>Filarioidea</taxon>
        <taxon>Onchocercidae</taxon>
        <taxon>Onchocerca</taxon>
    </lineage>
</organism>
<dbReference type="STRING" id="387005.A0A183HBW6"/>
<evidence type="ECO:0000313" key="3">
    <source>
        <dbReference type="Proteomes" id="UP000267606"/>
    </source>
</evidence>
<dbReference type="Pfam" id="PF02272">
    <property type="entry name" value="DHHA1"/>
    <property type="match status" value="1"/>
</dbReference>
<evidence type="ECO:0000313" key="4">
    <source>
        <dbReference type="WBParaSite" id="OFLC_0000497701-mRNA-1"/>
    </source>
</evidence>
<reference evidence="2 3" key="2">
    <citation type="submission" date="2018-11" db="EMBL/GenBank/DDBJ databases">
        <authorList>
            <consortium name="Pathogen Informatics"/>
        </authorList>
    </citation>
    <scope>NUCLEOTIDE SEQUENCE [LARGE SCALE GENOMIC DNA]</scope>
</reference>
<proteinExistence type="predicted"/>
<dbReference type="GO" id="GO:0003676">
    <property type="term" value="F:nucleic acid binding"/>
    <property type="evidence" value="ECO:0007669"/>
    <property type="project" value="InterPro"/>
</dbReference>
<evidence type="ECO:0000313" key="2">
    <source>
        <dbReference type="EMBL" id="VDO41660.1"/>
    </source>
</evidence>
<evidence type="ECO:0000259" key="1">
    <source>
        <dbReference type="Pfam" id="PF02272"/>
    </source>
</evidence>
<gene>
    <name evidence="2" type="ORF">OFLC_LOCUS4980</name>
</gene>
<feature type="domain" description="DHHA1" evidence="1">
    <location>
        <begin position="2"/>
        <end position="72"/>
    </location>
</feature>
<keyword evidence="3" id="KW-1185">Reference proteome</keyword>
<dbReference type="Proteomes" id="UP000267606">
    <property type="component" value="Unassembled WGS sequence"/>
</dbReference>
<dbReference type="WBParaSite" id="OFLC_0000497701-mRNA-1">
    <property type="protein sequence ID" value="OFLC_0000497701-mRNA-1"/>
    <property type="gene ID" value="OFLC_0000497701"/>
</dbReference>
<name>A0A183HBW6_9BILA</name>
<reference evidence="4" key="1">
    <citation type="submission" date="2016-06" db="UniProtKB">
        <authorList>
            <consortium name="WormBaseParasite"/>
        </authorList>
    </citation>
    <scope>IDENTIFICATION</scope>
</reference>
<accession>A0A183HBW6</accession>
<dbReference type="FunFam" id="3.10.310.40:FF:000002">
    <property type="entry name" value="alanine--tRNA ligase, cytoplasmic"/>
    <property type="match status" value="1"/>
</dbReference>
<sequence length="77" mass="7980">MGFSINDDIGKVVVVARVSKDVASKGLQASEWISQVCKVLDGRGGGTVTQAQATGNNIDSVEEAAEVALKFAKITLS</sequence>
<dbReference type="InterPro" id="IPR003156">
    <property type="entry name" value="DHHA1_dom"/>
</dbReference>
<dbReference type="Gene3D" id="3.10.310.40">
    <property type="match status" value="1"/>
</dbReference>
<dbReference type="AlphaFoldDB" id="A0A183HBW6"/>